<feature type="transmembrane region" description="Helical" evidence="1">
    <location>
        <begin position="439"/>
        <end position="460"/>
    </location>
</feature>
<feature type="transmembrane region" description="Helical" evidence="1">
    <location>
        <begin position="31"/>
        <end position="48"/>
    </location>
</feature>
<keyword evidence="1" id="KW-0472">Membrane</keyword>
<dbReference type="Proteomes" id="UP000257076">
    <property type="component" value="Unassembled WGS sequence"/>
</dbReference>
<dbReference type="EMBL" id="QUMW01000015">
    <property type="protein sequence ID" value="REG22767.1"/>
    <property type="molecule type" value="Genomic_DNA"/>
</dbReference>
<feature type="transmembrane region" description="Helical" evidence="1">
    <location>
        <begin position="244"/>
        <end position="267"/>
    </location>
</feature>
<gene>
    <name evidence="2" type="ORF">DFR63_2138</name>
</gene>
<feature type="transmembrane region" description="Helical" evidence="1">
    <location>
        <begin position="181"/>
        <end position="200"/>
    </location>
</feature>
<feature type="transmembrane region" description="Helical" evidence="1">
    <location>
        <begin position="54"/>
        <end position="74"/>
    </location>
</feature>
<dbReference type="Pfam" id="PF02447">
    <property type="entry name" value="GntP_permease"/>
    <property type="match status" value="1"/>
</dbReference>
<evidence type="ECO:0000256" key="1">
    <source>
        <dbReference type="SAM" id="Phobius"/>
    </source>
</evidence>
<name>A0A3E0ASL6_9STAP</name>
<dbReference type="PANTHER" id="PTHR30354:SF11">
    <property type="entry name" value="PERMEASE"/>
    <property type="match status" value="1"/>
</dbReference>
<dbReference type="PANTHER" id="PTHR30354">
    <property type="entry name" value="GNT FAMILY GLUCONATE TRANSPORTER"/>
    <property type="match status" value="1"/>
</dbReference>
<feature type="transmembrane region" description="Helical" evidence="1">
    <location>
        <begin position="405"/>
        <end position="427"/>
    </location>
</feature>
<keyword evidence="1" id="KW-1133">Transmembrane helix</keyword>
<feature type="transmembrane region" description="Helical" evidence="1">
    <location>
        <begin position="279"/>
        <end position="304"/>
    </location>
</feature>
<reference evidence="2 3" key="1">
    <citation type="submission" date="2018-08" db="EMBL/GenBank/DDBJ databases">
        <title>Genomic Encyclopedia of Type Strains, Phase IV (KMG-IV): sequencing the most valuable type-strain genomes for metagenomic binning, comparative biology and taxonomic classification.</title>
        <authorList>
            <person name="Goeker M."/>
        </authorList>
    </citation>
    <scope>NUCLEOTIDE SEQUENCE [LARGE SCALE GENOMIC DNA]</scope>
    <source>
        <strain evidence="2 3">DSM 17274</strain>
    </source>
</reference>
<dbReference type="OrthoDB" id="9787129at2"/>
<protein>
    <submittedName>
        <fullName evidence="2">GntP family gluconate:H+ symporter</fullName>
    </submittedName>
</protein>
<dbReference type="InterPro" id="IPR003474">
    <property type="entry name" value="Glcn_transporter"/>
</dbReference>
<feature type="transmembrane region" description="Helical" evidence="1">
    <location>
        <begin position="379"/>
        <end position="399"/>
    </location>
</feature>
<dbReference type="AlphaFoldDB" id="A0A3E0ASL6"/>
<feature type="transmembrane region" description="Helical" evidence="1">
    <location>
        <begin position="6"/>
        <end position="24"/>
    </location>
</feature>
<proteinExistence type="predicted"/>
<evidence type="ECO:0000313" key="3">
    <source>
        <dbReference type="Proteomes" id="UP000257076"/>
    </source>
</evidence>
<organism evidence="2 3">
    <name type="scientific">Jeotgalicoccus halotolerans</name>
    <dbReference type="NCBI Taxonomy" id="157227"/>
    <lineage>
        <taxon>Bacteria</taxon>
        <taxon>Bacillati</taxon>
        <taxon>Bacillota</taxon>
        <taxon>Bacilli</taxon>
        <taxon>Bacillales</taxon>
        <taxon>Staphylococcaceae</taxon>
        <taxon>Jeotgalicoccus</taxon>
    </lineage>
</organism>
<evidence type="ECO:0000313" key="2">
    <source>
        <dbReference type="EMBL" id="REG22767.1"/>
    </source>
</evidence>
<sequence length="465" mass="48902">MTDVSSTQMIVGLVIGIALLIFLVLKTRIHVFLALLIAAVMTGIIGGMSPEDTIGTISSGFGSTLASIGIIIGLGIMMGKIMEISGAAEKLAYTMIKFIGRKKEEWAIAVSGYIVAIPIFVDSAFVILHPLVKALSRQTGKSVITLGVALAVGLAATHHAVPPTPGPLGVAGIFGADVGKMVIIGLIVSVPVVISGVLYAQWIGRKIYQLPEAEGEGYYRPSAKEAFAEFEDAVSVREKELPSFILSALPIAIPLILIFSNTGINALQDGGIINISETVLSYITFFGNPIVAVALGLIYSLLFLTKGYSKDATLDELETGIKTSGIILLVTGAGGALGEVLRVSGTGEVIAEYVATWSVPAILIPFFIATFVRLVQGSGTVAMITAASIAAPIVSNMGLDPVLAAQAAAFGAMCFSYFNDSLFWVVNRMLGITKVKEQIMVWSIPTTIGWFVAGVTLILLDLVFF</sequence>
<dbReference type="NCBIfam" id="TIGR00791">
    <property type="entry name" value="gntP"/>
    <property type="match status" value="1"/>
</dbReference>
<dbReference type="GO" id="GO:0015128">
    <property type="term" value="F:gluconate transmembrane transporter activity"/>
    <property type="evidence" value="ECO:0007669"/>
    <property type="project" value="InterPro"/>
</dbReference>
<feature type="transmembrane region" description="Helical" evidence="1">
    <location>
        <begin position="325"/>
        <end position="344"/>
    </location>
</feature>
<keyword evidence="3" id="KW-1185">Reference proteome</keyword>
<feature type="transmembrane region" description="Helical" evidence="1">
    <location>
        <begin position="106"/>
        <end position="131"/>
    </location>
</feature>
<dbReference type="PIRSF" id="PIRSF002746">
    <property type="entry name" value="Gluconate_transporter"/>
    <property type="match status" value="1"/>
</dbReference>
<comment type="caution">
    <text evidence="2">The sequence shown here is derived from an EMBL/GenBank/DDBJ whole genome shotgun (WGS) entry which is preliminary data.</text>
</comment>
<keyword evidence="1" id="KW-0812">Transmembrane</keyword>
<dbReference type="RefSeq" id="WP_115885902.1">
    <property type="nucleotide sequence ID" value="NZ_CBCSHX010000007.1"/>
</dbReference>
<dbReference type="GO" id="GO:0005886">
    <property type="term" value="C:plasma membrane"/>
    <property type="evidence" value="ECO:0007669"/>
    <property type="project" value="TreeGrafter"/>
</dbReference>
<feature type="transmembrane region" description="Helical" evidence="1">
    <location>
        <begin position="350"/>
        <end position="372"/>
    </location>
</feature>
<accession>A0A3E0ASL6</accession>